<dbReference type="Gene3D" id="2.150.10.10">
    <property type="entry name" value="Serralysin-like metalloprotease, C-terminal"/>
    <property type="match status" value="1"/>
</dbReference>
<dbReference type="EMBL" id="DQ403637">
    <property type="protein sequence ID" value="ABD75188.1"/>
    <property type="molecule type" value="Genomic_DNA"/>
</dbReference>
<dbReference type="AlphaFoldDB" id="D1CTN4"/>
<dbReference type="InterPro" id="IPR011049">
    <property type="entry name" value="Serralysin-like_metalloprot_C"/>
</dbReference>
<evidence type="ECO:0000313" key="1">
    <source>
        <dbReference type="EMBL" id="ABD75188.1"/>
    </source>
</evidence>
<reference evidence="1" key="1">
    <citation type="submission" date="2006-02" db="EMBL/GenBank/DDBJ databases">
        <title>Sampling the accessory genome of the Sinorhizobium genus by suppressive subtractive hybridization.</title>
        <authorList>
            <person name="Moulin L."/>
            <person name="Ghazoui Z."/>
            <person name="Young P."/>
        </authorList>
    </citation>
    <scope>NUCLEOTIDE SEQUENCE</scope>
    <source>
        <strain evidence="1">LMG7834</strain>
    </source>
</reference>
<sequence length="45" mass="4721">TLVRGGPSDNGLLGSEGDDVLIESLANDRIDGARGNDLHFGGRRQ</sequence>
<accession>D1CTN4</accession>
<name>D1CTN4_SINTE</name>
<proteinExistence type="predicted"/>
<organism evidence="1">
    <name type="scientific">Sinorhizobium terangae</name>
    <dbReference type="NCBI Taxonomy" id="110322"/>
    <lineage>
        <taxon>Bacteria</taxon>
        <taxon>Pseudomonadati</taxon>
        <taxon>Pseudomonadota</taxon>
        <taxon>Alphaproteobacteria</taxon>
        <taxon>Hyphomicrobiales</taxon>
        <taxon>Rhizobiaceae</taxon>
        <taxon>Sinorhizobium/Ensifer group</taxon>
        <taxon>Sinorhizobium</taxon>
    </lineage>
</organism>
<dbReference type="SUPFAM" id="SSF51120">
    <property type="entry name" value="beta-Roll"/>
    <property type="match status" value="1"/>
</dbReference>
<feature type="non-terminal residue" evidence="1">
    <location>
        <position position="1"/>
    </location>
</feature>
<protein>
    <submittedName>
        <fullName evidence="1">RTX toxin</fullName>
    </submittedName>
</protein>